<evidence type="ECO:0000259" key="1">
    <source>
        <dbReference type="Pfam" id="PF01370"/>
    </source>
</evidence>
<keyword evidence="3" id="KW-1185">Reference proteome</keyword>
<name>A0A0K1Q0E4_9BACT</name>
<dbReference type="OrthoDB" id="112777at2"/>
<evidence type="ECO:0000313" key="3">
    <source>
        <dbReference type="Proteomes" id="UP000064967"/>
    </source>
</evidence>
<accession>A0A0K1Q0E4</accession>
<dbReference type="Proteomes" id="UP000064967">
    <property type="component" value="Chromosome"/>
</dbReference>
<feature type="domain" description="NAD-dependent epimerase/dehydratase" evidence="1">
    <location>
        <begin position="8"/>
        <end position="213"/>
    </location>
</feature>
<sequence>MNDELHVVLGAGQIGSRLSKLLLAKGHRVRVVQRSNPSASVPNLEHVSGDVTDLAFAEQATRGAAVVYDCMNPPYHRWPELLLPMGRGAVHGAARAGAKLVALDCLYMYGRPNGPLAEDAPLAPCSKKGVLRVELANMRLTAHRRGDVRVAIGRASDFFGANLQYSAWGDRFFQRILAGKAAECTGDPDMPHAYTYADDVARGLVTLGERSDALGRVWHLPTNPAESTRSLAKKLGAALGLDVKMTRVPKVLLRGIGLFDPFMREVAEMTYQWEVPFALDDSAFRRTFGYGATPVSEQIAATAAWARSRFGVGAGEPAFAK</sequence>
<proteinExistence type="predicted"/>
<dbReference type="STRING" id="1391654.AKJ09_05548"/>
<dbReference type="KEGG" id="llu:AKJ09_05548"/>
<evidence type="ECO:0000313" key="2">
    <source>
        <dbReference type="EMBL" id="AKU98884.1"/>
    </source>
</evidence>
<dbReference type="Gene3D" id="3.40.50.720">
    <property type="entry name" value="NAD(P)-binding Rossmann-like Domain"/>
    <property type="match status" value="1"/>
</dbReference>
<dbReference type="InterPro" id="IPR001509">
    <property type="entry name" value="Epimerase_deHydtase"/>
</dbReference>
<gene>
    <name evidence="2" type="ORF">AKJ09_05548</name>
</gene>
<protein>
    <submittedName>
        <fullName evidence="2">Nucleoside-diphosphate-sugar epimerase</fullName>
    </submittedName>
</protein>
<organism evidence="2 3">
    <name type="scientific">Labilithrix luteola</name>
    <dbReference type="NCBI Taxonomy" id="1391654"/>
    <lineage>
        <taxon>Bacteria</taxon>
        <taxon>Pseudomonadati</taxon>
        <taxon>Myxococcota</taxon>
        <taxon>Polyangia</taxon>
        <taxon>Polyangiales</taxon>
        <taxon>Labilitrichaceae</taxon>
        <taxon>Labilithrix</taxon>
    </lineage>
</organism>
<dbReference type="RefSeq" id="WP_146649985.1">
    <property type="nucleotide sequence ID" value="NZ_CP012333.1"/>
</dbReference>
<dbReference type="AlphaFoldDB" id="A0A0K1Q0E4"/>
<dbReference type="Pfam" id="PF01370">
    <property type="entry name" value="Epimerase"/>
    <property type="match status" value="1"/>
</dbReference>
<dbReference type="InterPro" id="IPR036291">
    <property type="entry name" value="NAD(P)-bd_dom_sf"/>
</dbReference>
<reference evidence="2 3" key="1">
    <citation type="submission" date="2015-08" db="EMBL/GenBank/DDBJ databases">
        <authorList>
            <person name="Babu N.S."/>
            <person name="Beckwith C.J."/>
            <person name="Beseler K.G."/>
            <person name="Brison A."/>
            <person name="Carone J.V."/>
            <person name="Caskin T.P."/>
            <person name="Diamond M."/>
            <person name="Durham M.E."/>
            <person name="Foxe J.M."/>
            <person name="Go M."/>
            <person name="Henderson B.A."/>
            <person name="Jones I.B."/>
            <person name="McGettigan J.A."/>
            <person name="Micheletti S.J."/>
            <person name="Nasrallah M.E."/>
            <person name="Ortiz D."/>
            <person name="Piller C.R."/>
            <person name="Privatt S.R."/>
            <person name="Schneider S.L."/>
            <person name="Sharp S."/>
            <person name="Smith T.C."/>
            <person name="Stanton J.D."/>
            <person name="Ullery H.E."/>
            <person name="Wilson R.J."/>
            <person name="Serrano M.G."/>
            <person name="Buck G."/>
            <person name="Lee V."/>
            <person name="Wang Y."/>
            <person name="Carvalho R."/>
            <person name="Voegtly L."/>
            <person name="Shi R."/>
            <person name="Duckworth R."/>
            <person name="Johnson A."/>
            <person name="Loviza R."/>
            <person name="Walstead R."/>
            <person name="Shah Z."/>
            <person name="Kiflezghi M."/>
            <person name="Wade K."/>
            <person name="Ball S.L."/>
            <person name="Bradley K.W."/>
            <person name="Asai D.J."/>
            <person name="Bowman C.A."/>
            <person name="Russell D.A."/>
            <person name="Pope W.H."/>
            <person name="Jacobs-Sera D."/>
            <person name="Hendrix R.W."/>
            <person name="Hatfull G.F."/>
        </authorList>
    </citation>
    <scope>NUCLEOTIDE SEQUENCE [LARGE SCALE GENOMIC DNA]</scope>
    <source>
        <strain evidence="2 3">DSM 27648</strain>
    </source>
</reference>
<dbReference type="EMBL" id="CP012333">
    <property type="protein sequence ID" value="AKU98884.1"/>
    <property type="molecule type" value="Genomic_DNA"/>
</dbReference>
<dbReference type="SUPFAM" id="SSF51735">
    <property type="entry name" value="NAD(P)-binding Rossmann-fold domains"/>
    <property type="match status" value="1"/>
</dbReference>